<dbReference type="GO" id="GO:0035925">
    <property type="term" value="F:mRNA 3'-UTR AU-rich region binding"/>
    <property type="evidence" value="ECO:0007669"/>
    <property type="project" value="TreeGrafter"/>
</dbReference>
<feature type="compositionally biased region" description="Basic and acidic residues" evidence="3">
    <location>
        <begin position="76"/>
        <end position="87"/>
    </location>
</feature>
<reference evidence="5" key="1">
    <citation type="submission" date="2023-03" db="EMBL/GenBank/DDBJ databases">
        <authorList>
            <person name="Steffen K."/>
            <person name="Cardenas P."/>
        </authorList>
    </citation>
    <scope>NUCLEOTIDE SEQUENCE</scope>
</reference>
<dbReference type="GO" id="GO:0070402">
    <property type="term" value="F:NADPH binding"/>
    <property type="evidence" value="ECO:0007669"/>
    <property type="project" value="TreeGrafter"/>
</dbReference>
<keyword evidence="1" id="KW-0521">NADP</keyword>
<name>A0AA35T752_GEOBA</name>
<keyword evidence="6" id="KW-1185">Reference proteome</keyword>
<evidence type="ECO:0000259" key="4">
    <source>
        <dbReference type="Pfam" id="PF08240"/>
    </source>
</evidence>
<dbReference type="PANTHER" id="PTHR48106">
    <property type="entry name" value="QUINONE OXIDOREDUCTASE PIG3-RELATED"/>
    <property type="match status" value="1"/>
</dbReference>
<evidence type="ECO:0000313" key="5">
    <source>
        <dbReference type="EMBL" id="CAI8042514.1"/>
    </source>
</evidence>
<feature type="domain" description="Alcohol dehydrogenase-like N-terminal" evidence="4">
    <location>
        <begin position="2"/>
        <end position="55"/>
    </location>
</feature>
<dbReference type="GO" id="GO:0005829">
    <property type="term" value="C:cytosol"/>
    <property type="evidence" value="ECO:0007669"/>
    <property type="project" value="TreeGrafter"/>
</dbReference>
<dbReference type="SUPFAM" id="SSF50129">
    <property type="entry name" value="GroES-like"/>
    <property type="match status" value="1"/>
</dbReference>
<evidence type="ECO:0000313" key="6">
    <source>
        <dbReference type="Proteomes" id="UP001174909"/>
    </source>
</evidence>
<gene>
    <name evidence="5" type="ORF">GBAR_LOCUS23591</name>
</gene>
<accession>A0AA35T752</accession>
<evidence type="ECO:0000256" key="3">
    <source>
        <dbReference type="SAM" id="MobiDB-lite"/>
    </source>
</evidence>
<dbReference type="PANTHER" id="PTHR48106:SF13">
    <property type="entry name" value="QUINONE OXIDOREDUCTASE-RELATED"/>
    <property type="match status" value="1"/>
</dbReference>
<dbReference type="Pfam" id="PF08240">
    <property type="entry name" value="ADH_N"/>
    <property type="match status" value="1"/>
</dbReference>
<feature type="region of interest" description="Disordered" evidence="3">
    <location>
        <begin position="56"/>
        <end position="100"/>
    </location>
</feature>
<dbReference type="Proteomes" id="UP001174909">
    <property type="component" value="Unassembled WGS sequence"/>
</dbReference>
<dbReference type="Gene3D" id="3.90.180.10">
    <property type="entry name" value="Medium-chain alcohol dehydrogenases, catalytic domain"/>
    <property type="match status" value="1"/>
</dbReference>
<evidence type="ECO:0000256" key="2">
    <source>
        <dbReference type="ARBA" id="ARBA00023002"/>
    </source>
</evidence>
<dbReference type="InterPro" id="IPR011032">
    <property type="entry name" value="GroES-like_sf"/>
</dbReference>
<keyword evidence="2" id="KW-0560">Oxidoreductase</keyword>
<evidence type="ECO:0000256" key="1">
    <source>
        <dbReference type="ARBA" id="ARBA00022857"/>
    </source>
</evidence>
<proteinExistence type="predicted"/>
<dbReference type="GO" id="GO:0003960">
    <property type="term" value="F:quinone reductase (NADPH) activity"/>
    <property type="evidence" value="ECO:0007669"/>
    <property type="project" value="TreeGrafter"/>
</dbReference>
<dbReference type="AlphaFoldDB" id="A0AA35T752"/>
<organism evidence="5 6">
    <name type="scientific">Geodia barretti</name>
    <name type="common">Barrett's horny sponge</name>
    <dbReference type="NCBI Taxonomy" id="519541"/>
    <lineage>
        <taxon>Eukaryota</taxon>
        <taxon>Metazoa</taxon>
        <taxon>Porifera</taxon>
        <taxon>Demospongiae</taxon>
        <taxon>Heteroscleromorpha</taxon>
        <taxon>Tetractinellida</taxon>
        <taxon>Astrophorina</taxon>
        <taxon>Geodiidae</taxon>
        <taxon>Geodia</taxon>
    </lineage>
</organism>
<sequence length="100" mass="10056">MPLPLVLGQEGAGTVLEVGAGTDGFAPGDRVAWAGSTGSYAERAVVRAAVAYKVPATASIPNTPPPSACRASPPTTDHRLPPDRPGDRAWSTPARAAPAG</sequence>
<protein>
    <recommendedName>
        <fullName evidence="4">Alcohol dehydrogenase-like N-terminal domain-containing protein</fullName>
    </recommendedName>
</protein>
<dbReference type="InterPro" id="IPR013154">
    <property type="entry name" value="ADH-like_N"/>
</dbReference>
<comment type="caution">
    <text evidence="5">The sequence shown here is derived from an EMBL/GenBank/DDBJ whole genome shotgun (WGS) entry which is preliminary data.</text>
</comment>
<dbReference type="EMBL" id="CASHTH010003272">
    <property type="protein sequence ID" value="CAI8042514.1"/>
    <property type="molecule type" value="Genomic_DNA"/>
</dbReference>